<keyword evidence="3" id="KW-1185">Reference proteome</keyword>
<dbReference type="Proteomes" id="UP000309128">
    <property type="component" value="Unassembled WGS sequence"/>
</dbReference>
<sequence length="157" mass="17868">MQLDQEVRLSLPKSGPVPDDLMERWRSVDADNTTWLKQVVDEHGWPGYDLVGENGAQAAWLLAQHADHDLPFQQRCLALLQDAVDRGQASPRNLAYLVDRVRVGEERPQMYGTQYHAPDGVLQPRPIEDHERLDERRAEAGLGPHADYDSSMRQQYG</sequence>
<evidence type="ECO:0000313" key="2">
    <source>
        <dbReference type="EMBL" id="TMR14110.1"/>
    </source>
</evidence>
<organism evidence="2 3">
    <name type="scientific">Nonomuraea turkmeniaca</name>
    <dbReference type="NCBI Taxonomy" id="103838"/>
    <lineage>
        <taxon>Bacteria</taxon>
        <taxon>Bacillati</taxon>
        <taxon>Actinomycetota</taxon>
        <taxon>Actinomycetes</taxon>
        <taxon>Streptosporangiales</taxon>
        <taxon>Streptosporangiaceae</taxon>
        <taxon>Nonomuraea</taxon>
    </lineage>
</organism>
<proteinExistence type="predicted"/>
<name>A0A5S4FUW5_9ACTN</name>
<accession>A0A5S4FUW5</accession>
<evidence type="ECO:0000256" key="1">
    <source>
        <dbReference type="SAM" id="MobiDB-lite"/>
    </source>
</evidence>
<dbReference type="EMBL" id="VCKY01000114">
    <property type="protein sequence ID" value="TMR14110.1"/>
    <property type="molecule type" value="Genomic_DNA"/>
</dbReference>
<feature type="compositionally biased region" description="Basic and acidic residues" evidence="1">
    <location>
        <begin position="126"/>
        <end position="139"/>
    </location>
</feature>
<comment type="caution">
    <text evidence="2">The sequence shown here is derived from an EMBL/GenBank/DDBJ whole genome shotgun (WGS) entry which is preliminary data.</text>
</comment>
<reference evidence="2 3" key="1">
    <citation type="submission" date="2019-05" db="EMBL/GenBank/DDBJ databases">
        <title>Draft genome sequence of Nonomuraea turkmeniaca DSM 43926.</title>
        <authorList>
            <person name="Saricaoglu S."/>
            <person name="Isik K."/>
        </authorList>
    </citation>
    <scope>NUCLEOTIDE SEQUENCE [LARGE SCALE GENOMIC DNA]</scope>
    <source>
        <strain evidence="2 3">DSM 43926</strain>
    </source>
</reference>
<dbReference type="Pfam" id="PF20329">
    <property type="entry name" value="DUF6624"/>
    <property type="match status" value="1"/>
</dbReference>
<feature type="region of interest" description="Disordered" evidence="1">
    <location>
        <begin position="113"/>
        <end position="157"/>
    </location>
</feature>
<dbReference type="InterPro" id="IPR046732">
    <property type="entry name" value="DUF6624"/>
</dbReference>
<dbReference type="OrthoDB" id="22038at2"/>
<dbReference type="AlphaFoldDB" id="A0A5S4FUW5"/>
<evidence type="ECO:0000313" key="3">
    <source>
        <dbReference type="Proteomes" id="UP000309128"/>
    </source>
</evidence>
<protein>
    <submittedName>
        <fullName evidence="2">Uncharacterized protein</fullName>
    </submittedName>
</protein>
<gene>
    <name evidence="2" type="ORF">ETD86_29410</name>
</gene>